<feature type="region of interest" description="Disordered" evidence="5">
    <location>
        <begin position="333"/>
        <end position="397"/>
    </location>
</feature>
<comment type="caution">
    <text evidence="7">The sequence shown here is derived from an EMBL/GenBank/DDBJ whole genome shotgun (WGS) entry which is preliminary data.</text>
</comment>
<evidence type="ECO:0000256" key="5">
    <source>
        <dbReference type="SAM" id="MobiDB-lite"/>
    </source>
</evidence>
<protein>
    <recommendedName>
        <fullName evidence="6">BHLH domain-containing protein</fullName>
    </recommendedName>
</protein>
<comment type="subcellular location">
    <subcellularLocation>
        <location evidence="1">Nucleus</location>
    </subcellularLocation>
</comment>
<evidence type="ECO:0000259" key="6">
    <source>
        <dbReference type="PROSITE" id="PS50888"/>
    </source>
</evidence>
<sequence length="748" mass="80220">MRAQSGDGGVDLRRKNVALVDSTTQSSDDGGFKELRSALYQYCNMPFSELFRMAKGRVDVSQHKTSNTVDFSCGPDNDLVELVWQNGQIVLQDQSSRSRKDPDADYTQSTFPKYQDVRGPNDSKAAKFGTMDSLFNDFALPVPSFEMGLDQGVEIGPWFNYPIGESLQNDYCSDFLHESSGVTANQISPVNNLASLEKSSSFNQATRDAHANSPHNAMSLQQECISKASLGAVELERARIIEVSPLMHFQHTMPRSGISDIPSNKASNGISFVGRTSSYSPSSVMDSTGVKTQKHDASQPSSSSGFMNFSHFSRPAALARAALRRMDATVCPVSNSSERIGTEGSSNPPKPTRVNLSGGSLQKEAVSHTQHRIKPVNGANESLPSKPTEDPLSANQAKVVCRKEAAESDKFLNQAPPETAVKAPADGEKTVELVVAVSSVCSGSSVERASNDTHDLKRKCCETGDSEGPSDEVEEESVGVRKAAPARTGAKRSRAAEVHNLSERRRRDRINEKMRALQELIPNSNKADKASMLDEAIEYLKTLQLQVQILSMGAGLYMPSMMLPAGMQQMYGTYLPHFSPMGLGMGMGMGFGVNMLDVNSGIMQVPPPIQAPHYKVALPPVSGSSSFHGMGGSSLLPSVPVGQGLSMPVPCSPLLQESGSARLKLTTGPNVSWMATSADVLHSAPSTGSKDPMPTVGSQLMPTADVHNSMIQAKNEGIQRFAVLHDQIQAVNASEAPNHGSGNNTAPS</sequence>
<dbReference type="AlphaFoldDB" id="A0AAD3P4V6"/>
<dbReference type="Proteomes" id="UP001279734">
    <property type="component" value="Unassembled WGS sequence"/>
</dbReference>
<dbReference type="InterPro" id="IPR036638">
    <property type="entry name" value="HLH_DNA-bd_sf"/>
</dbReference>
<dbReference type="InterPro" id="IPR047265">
    <property type="entry name" value="PIF1-like_bHLH"/>
</dbReference>
<feature type="region of interest" description="Disordered" evidence="5">
    <location>
        <begin position="462"/>
        <end position="502"/>
    </location>
</feature>
<dbReference type="SUPFAM" id="SSF47459">
    <property type="entry name" value="HLH, helix-loop-helix DNA-binding domain"/>
    <property type="match status" value="1"/>
</dbReference>
<keyword evidence="4" id="KW-0539">Nucleus</keyword>
<dbReference type="Gene3D" id="4.10.280.10">
    <property type="entry name" value="Helix-loop-helix DNA-binding domain"/>
    <property type="match status" value="1"/>
</dbReference>
<dbReference type="InterPro" id="IPR011598">
    <property type="entry name" value="bHLH_dom"/>
</dbReference>
<name>A0AAD3P4V6_NEPGR</name>
<evidence type="ECO:0000256" key="3">
    <source>
        <dbReference type="ARBA" id="ARBA00023163"/>
    </source>
</evidence>
<feature type="region of interest" description="Disordered" evidence="5">
    <location>
        <begin position="277"/>
        <end position="304"/>
    </location>
</feature>
<reference evidence="7" key="1">
    <citation type="submission" date="2023-05" db="EMBL/GenBank/DDBJ databases">
        <title>Nepenthes gracilis genome sequencing.</title>
        <authorList>
            <person name="Fukushima K."/>
        </authorList>
    </citation>
    <scope>NUCLEOTIDE SEQUENCE</scope>
    <source>
        <strain evidence="7">SING2019-196</strain>
    </source>
</reference>
<organism evidence="7 8">
    <name type="scientific">Nepenthes gracilis</name>
    <name type="common">Slender pitcher plant</name>
    <dbReference type="NCBI Taxonomy" id="150966"/>
    <lineage>
        <taxon>Eukaryota</taxon>
        <taxon>Viridiplantae</taxon>
        <taxon>Streptophyta</taxon>
        <taxon>Embryophyta</taxon>
        <taxon>Tracheophyta</taxon>
        <taxon>Spermatophyta</taxon>
        <taxon>Magnoliopsida</taxon>
        <taxon>eudicotyledons</taxon>
        <taxon>Gunneridae</taxon>
        <taxon>Pentapetalae</taxon>
        <taxon>Caryophyllales</taxon>
        <taxon>Nepenthaceae</taxon>
        <taxon>Nepenthes</taxon>
    </lineage>
</organism>
<dbReference type="GO" id="GO:0003700">
    <property type="term" value="F:DNA-binding transcription factor activity"/>
    <property type="evidence" value="ECO:0007669"/>
    <property type="project" value="InterPro"/>
</dbReference>
<dbReference type="PANTHER" id="PTHR46807">
    <property type="entry name" value="TRANSCRIPTION FACTOR PIF3"/>
    <property type="match status" value="1"/>
</dbReference>
<dbReference type="InterPro" id="IPR044273">
    <property type="entry name" value="PIF3-like"/>
</dbReference>
<evidence type="ECO:0000313" key="8">
    <source>
        <dbReference type="Proteomes" id="UP001279734"/>
    </source>
</evidence>
<accession>A0AAD3P4V6</accession>
<evidence type="ECO:0000256" key="1">
    <source>
        <dbReference type="ARBA" id="ARBA00004123"/>
    </source>
</evidence>
<dbReference type="Pfam" id="PF00010">
    <property type="entry name" value="HLH"/>
    <property type="match status" value="1"/>
</dbReference>
<feature type="region of interest" description="Disordered" evidence="5">
    <location>
        <begin position="93"/>
        <end position="122"/>
    </location>
</feature>
<dbReference type="GO" id="GO:0046983">
    <property type="term" value="F:protein dimerization activity"/>
    <property type="evidence" value="ECO:0007669"/>
    <property type="project" value="InterPro"/>
</dbReference>
<evidence type="ECO:0000256" key="4">
    <source>
        <dbReference type="ARBA" id="ARBA00023242"/>
    </source>
</evidence>
<keyword evidence="8" id="KW-1185">Reference proteome</keyword>
<feature type="compositionally biased region" description="Polar residues" evidence="5">
    <location>
        <begin position="277"/>
        <end position="291"/>
    </location>
</feature>
<dbReference type="CDD" id="cd11445">
    <property type="entry name" value="bHLH_AtPIF_like"/>
    <property type="match status" value="1"/>
</dbReference>
<keyword evidence="3" id="KW-0804">Transcription</keyword>
<dbReference type="GO" id="GO:0010017">
    <property type="term" value="P:red or far-red light signaling pathway"/>
    <property type="evidence" value="ECO:0007669"/>
    <property type="project" value="UniProtKB-ARBA"/>
</dbReference>
<proteinExistence type="predicted"/>
<dbReference type="SMART" id="SM00353">
    <property type="entry name" value="HLH"/>
    <property type="match status" value="1"/>
</dbReference>
<dbReference type="FunFam" id="4.10.280.10:FF:000004">
    <property type="entry name" value="Basic helix-loop-helix transcription factor"/>
    <property type="match status" value="1"/>
</dbReference>
<dbReference type="PANTHER" id="PTHR46807:SF1">
    <property type="entry name" value="TRANSCRIPTION FACTOR PIF3"/>
    <property type="match status" value="1"/>
</dbReference>
<evidence type="ECO:0000256" key="2">
    <source>
        <dbReference type="ARBA" id="ARBA00023015"/>
    </source>
</evidence>
<dbReference type="PROSITE" id="PS50888">
    <property type="entry name" value="BHLH"/>
    <property type="match status" value="1"/>
</dbReference>
<keyword evidence="2" id="KW-0805">Transcription regulation</keyword>
<dbReference type="EMBL" id="BSYO01000001">
    <property type="protein sequence ID" value="GMG99815.1"/>
    <property type="molecule type" value="Genomic_DNA"/>
</dbReference>
<gene>
    <name evidence="7" type="ORF">Nepgr_001655</name>
</gene>
<evidence type="ECO:0000313" key="7">
    <source>
        <dbReference type="EMBL" id="GMG99815.1"/>
    </source>
</evidence>
<feature type="compositionally biased region" description="Acidic residues" evidence="5">
    <location>
        <begin position="464"/>
        <end position="477"/>
    </location>
</feature>
<feature type="domain" description="BHLH" evidence="6">
    <location>
        <begin position="494"/>
        <end position="543"/>
    </location>
</feature>
<feature type="compositionally biased region" description="Polar residues" evidence="5">
    <location>
        <begin position="333"/>
        <end position="347"/>
    </location>
</feature>
<dbReference type="GO" id="GO:0005634">
    <property type="term" value="C:nucleus"/>
    <property type="evidence" value="ECO:0007669"/>
    <property type="project" value="UniProtKB-SubCell"/>
</dbReference>